<evidence type="ECO:0000256" key="1">
    <source>
        <dbReference type="SAM" id="MobiDB-lite"/>
    </source>
</evidence>
<evidence type="ECO:0008006" key="4">
    <source>
        <dbReference type="Google" id="ProtNLM"/>
    </source>
</evidence>
<dbReference type="STRING" id="1353952.A0A165DXY9"/>
<gene>
    <name evidence="2" type="ORF">CALCODRAFT_528268</name>
</gene>
<evidence type="ECO:0000313" key="3">
    <source>
        <dbReference type="Proteomes" id="UP000076842"/>
    </source>
</evidence>
<evidence type="ECO:0000313" key="2">
    <source>
        <dbReference type="EMBL" id="KZT53768.1"/>
    </source>
</evidence>
<keyword evidence="3" id="KW-1185">Reference proteome</keyword>
<sequence length="390" mass="43681">MSTNGSGGPGSLRRRLMSFGSRSRPSEAAATTTTREVPLRSKTPAPPRTSSSSQKPQGAASNYDGYATDGAIRKSRFGDLRARNPPTTLPSPVPPVPRLPGTVQRGTSEEGRKLEKYLYGELYGRLRSNGKERVYIGPSFYKWGKPPSKVLDIGAGYGYWIRDAKCCWPFYRAQRTGALPSELAKEKFEYIRMANMSLAIPLGYWVSVLRNITSLLAPNGIFELVDDGCFLPAMPESLRDGQIRLTYPEAFQQMLHLRGIRSKGIGQENWIKHVISSMDGIKSLERVHSLHLKSTAEIVSRDAQMSQRWWRTLLLGAAATESAMITSLFRQNAETRHGTRGSQPPKLINIKKYEEDFHNMRDILTNTTPDAYVYKGSSFMVAIYRRRPSP</sequence>
<feature type="compositionally biased region" description="Polar residues" evidence="1">
    <location>
        <begin position="48"/>
        <end position="60"/>
    </location>
</feature>
<dbReference type="SUPFAM" id="SSF53335">
    <property type="entry name" value="S-adenosyl-L-methionine-dependent methyltransferases"/>
    <property type="match status" value="1"/>
</dbReference>
<organism evidence="2 3">
    <name type="scientific">Calocera cornea HHB12733</name>
    <dbReference type="NCBI Taxonomy" id="1353952"/>
    <lineage>
        <taxon>Eukaryota</taxon>
        <taxon>Fungi</taxon>
        <taxon>Dikarya</taxon>
        <taxon>Basidiomycota</taxon>
        <taxon>Agaricomycotina</taxon>
        <taxon>Dacrymycetes</taxon>
        <taxon>Dacrymycetales</taxon>
        <taxon>Dacrymycetaceae</taxon>
        <taxon>Calocera</taxon>
    </lineage>
</organism>
<dbReference type="InParanoid" id="A0A165DXY9"/>
<proteinExistence type="predicted"/>
<name>A0A165DXY9_9BASI</name>
<dbReference type="Proteomes" id="UP000076842">
    <property type="component" value="Unassembled WGS sequence"/>
</dbReference>
<feature type="compositionally biased region" description="Pro residues" evidence="1">
    <location>
        <begin position="87"/>
        <end position="98"/>
    </location>
</feature>
<dbReference type="EMBL" id="KV424029">
    <property type="protein sequence ID" value="KZT53768.1"/>
    <property type="molecule type" value="Genomic_DNA"/>
</dbReference>
<feature type="compositionally biased region" description="Gly residues" evidence="1">
    <location>
        <begin position="1"/>
        <end position="10"/>
    </location>
</feature>
<protein>
    <recommendedName>
        <fullName evidence="4">Methyltransferase domain-containing protein</fullName>
    </recommendedName>
</protein>
<dbReference type="AlphaFoldDB" id="A0A165DXY9"/>
<dbReference type="OrthoDB" id="2013972at2759"/>
<dbReference type="InterPro" id="IPR029063">
    <property type="entry name" value="SAM-dependent_MTases_sf"/>
</dbReference>
<reference evidence="2 3" key="1">
    <citation type="journal article" date="2016" name="Mol. Biol. Evol.">
        <title>Comparative Genomics of Early-Diverging Mushroom-Forming Fungi Provides Insights into the Origins of Lignocellulose Decay Capabilities.</title>
        <authorList>
            <person name="Nagy L.G."/>
            <person name="Riley R."/>
            <person name="Tritt A."/>
            <person name="Adam C."/>
            <person name="Daum C."/>
            <person name="Floudas D."/>
            <person name="Sun H."/>
            <person name="Yadav J.S."/>
            <person name="Pangilinan J."/>
            <person name="Larsson K.H."/>
            <person name="Matsuura K."/>
            <person name="Barry K."/>
            <person name="Labutti K."/>
            <person name="Kuo R."/>
            <person name="Ohm R.A."/>
            <person name="Bhattacharya S.S."/>
            <person name="Shirouzu T."/>
            <person name="Yoshinaga Y."/>
            <person name="Martin F.M."/>
            <person name="Grigoriev I.V."/>
            <person name="Hibbett D.S."/>
        </authorList>
    </citation>
    <scope>NUCLEOTIDE SEQUENCE [LARGE SCALE GENOMIC DNA]</scope>
    <source>
        <strain evidence="2 3">HHB12733</strain>
    </source>
</reference>
<feature type="region of interest" description="Disordered" evidence="1">
    <location>
        <begin position="1"/>
        <end position="110"/>
    </location>
</feature>
<accession>A0A165DXY9</accession>